<dbReference type="AlphaFoldDB" id="A0A1I8EVN0"/>
<dbReference type="WBParaSite" id="maker-PairedContig_5623-snap-gene-0.6-mRNA-1">
    <property type="protein sequence ID" value="maker-PairedContig_5623-snap-gene-0.6-mRNA-1"/>
    <property type="gene ID" value="maker-PairedContig_5623-snap-gene-0.6"/>
</dbReference>
<keyword evidence="1" id="KW-0812">Transmembrane</keyword>
<protein>
    <submittedName>
        <fullName evidence="2">Uncharacterized protein</fullName>
    </submittedName>
</protein>
<evidence type="ECO:0000256" key="1">
    <source>
        <dbReference type="SAM" id="Phobius"/>
    </source>
</evidence>
<name>A0A1I8EVN0_WUCBA</name>
<accession>A0A1I8EVN0</accession>
<keyword evidence="1" id="KW-0472">Membrane</keyword>
<evidence type="ECO:0000313" key="2">
    <source>
        <dbReference type="WBParaSite" id="maker-PairedContig_5623-snap-gene-0.6-mRNA-1"/>
    </source>
</evidence>
<reference evidence="2" key="1">
    <citation type="submission" date="2016-11" db="UniProtKB">
        <authorList>
            <consortium name="WormBaseParasite"/>
        </authorList>
    </citation>
    <scope>IDENTIFICATION</scope>
    <source>
        <strain evidence="2">pt0022</strain>
    </source>
</reference>
<keyword evidence="1" id="KW-1133">Transmembrane helix</keyword>
<feature type="transmembrane region" description="Helical" evidence="1">
    <location>
        <begin position="6"/>
        <end position="27"/>
    </location>
</feature>
<sequence>MKSMMLHTVFFSMILTNILMVILILWMHRKFVRHYQQNIQITVENMVN</sequence>
<organism evidence="2">
    <name type="scientific">Wuchereria bancrofti</name>
    <dbReference type="NCBI Taxonomy" id="6293"/>
    <lineage>
        <taxon>Eukaryota</taxon>
        <taxon>Metazoa</taxon>
        <taxon>Ecdysozoa</taxon>
        <taxon>Nematoda</taxon>
        <taxon>Chromadorea</taxon>
        <taxon>Rhabditida</taxon>
        <taxon>Spirurina</taxon>
        <taxon>Spiruromorpha</taxon>
        <taxon>Filarioidea</taxon>
        <taxon>Onchocercidae</taxon>
        <taxon>Wuchereria</taxon>
    </lineage>
</organism>
<proteinExistence type="predicted"/>